<reference evidence="1 2" key="1">
    <citation type="submission" date="2017-05" db="EMBL/GenBank/DDBJ databases">
        <title>Full genome sequence of Pseudorhodoplanes sinuspersici.</title>
        <authorList>
            <person name="Dastgheib S.M.M."/>
            <person name="Shavandi M."/>
            <person name="Tirandaz H."/>
        </authorList>
    </citation>
    <scope>NUCLEOTIDE SEQUENCE [LARGE SCALE GENOMIC DNA]</scope>
    <source>
        <strain evidence="1 2">RIPI110</strain>
    </source>
</reference>
<name>A0A1W6ZL52_9HYPH</name>
<gene>
    <name evidence="1" type="ORF">CAK95_02370</name>
</gene>
<dbReference type="Proteomes" id="UP000194137">
    <property type="component" value="Chromosome"/>
</dbReference>
<proteinExistence type="predicted"/>
<dbReference type="AlphaFoldDB" id="A0A1W6ZL52"/>
<dbReference type="KEGG" id="psin:CAK95_02370"/>
<evidence type="ECO:0000313" key="2">
    <source>
        <dbReference type="Proteomes" id="UP000194137"/>
    </source>
</evidence>
<keyword evidence="2" id="KW-1185">Reference proteome</keyword>
<accession>A0A1W6ZL52</accession>
<evidence type="ECO:0008006" key="3">
    <source>
        <dbReference type="Google" id="ProtNLM"/>
    </source>
</evidence>
<protein>
    <recommendedName>
        <fullName evidence="3">DUF2946 domain-containing protein</fullName>
    </recommendedName>
</protein>
<sequence length="117" mass="12356">MVGARRYFVLILVFAFALSGLLHVGGNEHAFASAHLHEQTSISHDAGGEPCDPVHDGKSSGVNDCSVTSVCSLCAPMESSAALALSNAKPAEIEPISGHFGNIRSQQFRPPRLFPNV</sequence>
<dbReference type="STRING" id="1235591.CAK95_02370"/>
<evidence type="ECO:0000313" key="1">
    <source>
        <dbReference type="EMBL" id="ARP98052.1"/>
    </source>
</evidence>
<organism evidence="1 2">
    <name type="scientific">Pseudorhodoplanes sinuspersici</name>
    <dbReference type="NCBI Taxonomy" id="1235591"/>
    <lineage>
        <taxon>Bacteria</taxon>
        <taxon>Pseudomonadati</taxon>
        <taxon>Pseudomonadota</taxon>
        <taxon>Alphaproteobacteria</taxon>
        <taxon>Hyphomicrobiales</taxon>
        <taxon>Pseudorhodoplanes</taxon>
    </lineage>
</organism>
<dbReference type="EMBL" id="CP021112">
    <property type="protein sequence ID" value="ARP98052.1"/>
    <property type="molecule type" value="Genomic_DNA"/>
</dbReference>